<dbReference type="OrthoDB" id="36796at2157"/>
<evidence type="ECO:0000256" key="3">
    <source>
        <dbReference type="SAM" id="Coils"/>
    </source>
</evidence>
<dbReference type="Pfam" id="PF00271">
    <property type="entry name" value="Helicase_C"/>
    <property type="match status" value="1"/>
</dbReference>
<dbReference type="GO" id="GO:0006289">
    <property type="term" value="P:nucleotide-excision repair"/>
    <property type="evidence" value="ECO:0007669"/>
    <property type="project" value="TreeGrafter"/>
</dbReference>
<dbReference type="AlphaFoldDB" id="A0A1H1FY07"/>
<feature type="domain" description="Helicase C-terminal" evidence="6">
    <location>
        <begin position="463"/>
        <end position="643"/>
    </location>
</feature>
<evidence type="ECO:0000256" key="4">
    <source>
        <dbReference type="SAM" id="MobiDB-lite"/>
    </source>
</evidence>
<dbReference type="Gene3D" id="3.40.50.300">
    <property type="entry name" value="P-loop containing nucleotide triphosphate hydrolases"/>
    <property type="match status" value="2"/>
</dbReference>
<dbReference type="EMBL" id="FNLC01000002">
    <property type="protein sequence ID" value="SDR05857.1"/>
    <property type="molecule type" value="Genomic_DNA"/>
</dbReference>
<name>A0A1H1FY07_NATTX</name>
<keyword evidence="3" id="KW-0175">Coiled coil</keyword>
<dbReference type="SMART" id="SM00487">
    <property type="entry name" value="DEXDc"/>
    <property type="match status" value="1"/>
</dbReference>
<dbReference type="Proteomes" id="UP000198848">
    <property type="component" value="Unassembled WGS sequence"/>
</dbReference>
<evidence type="ECO:0000259" key="6">
    <source>
        <dbReference type="PROSITE" id="PS51194"/>
    </source>
</evidence>
<gene>
    <name evidence="7" type="ORF">SAMN04489842_2167</name>
</gene>
<dbReference type="PROSITE" id="PS51194">
    <property type="entry name" value="HELICASE_CTER"/>
    <property type="match status" value="1"/>
</dbReference>
<keyword evidence="8" id="KW-1185">Reference proteome</keyword>
<evidence type="ECO:0000256" key="1">
    <source>
        <dbReference type="ARBA" id="ARBA00022741"/>
    </source>
</evidence>
<dbReference type="SMART" id="SM00490">
    <property type="entry name" value="HELICc"/>
    <property type="match status" value="1"/>
</dbReference>
<dbReference type="GO" id="GO:0036297">
    <property type="term" value="P:interstrand cross-link repair"/>
    <property type="evidence" value="ECO:0007669"/>
    <property type="project" value="TreeGrafter"/>
</dbReference>
<dbReference type="SUPFAM" id="SSF52540">
    <property type="entry name" value="P-loop containing nucleoside triphosphate hydrolases"/>
    <property type="match status" value="1"/>
</dbReference>
<dbReference type="GO" id="GO:0043138">
    <property type="term" value="F:3'-5' DNA helicase activity"/>
    <property type="evidence" value="ECO:0007669"/>
    <property type="project" value="TreeGrafter"/>
</dbReference>
<feature type="compositionally biased region" description="Basic and acidic residues" evidence="4">
    <location>
        <begin position="239"/>
        <end position="248"/>
    </location>
</feature>
<dbReference type="PANTHER" id="PTHR47957">
    <property type="entry name" value="ATP-DEPENDENT HELICASE HRQ1"/>
    <property type="match status" value="1"/>
</dbReference>
<evidence type="ECO:0000256" key="2">
    <source>
        <dbReference type="ARBA" id="ARBA00022840"/>
    </source>
</evidence>
<keyword evidence="7" id="KW-0347">Helicase</keyword>
<dbReference type="GO" id="GO:0005524">
    <property type="term" value="F:ATP binding"/>
    <property type="evidence" value="ECO:0007669"/>
    <property type="project" value="UniProtKB-KW"/>
</dbReference>
<keyword evidence="1" id="KW-0547">Nucleotide-binding</keyword>
<dbReference type="InterPro" id="IPR011545">
    <property type="entry name" value="DEAD/DEAH_box_helicase_dom"/>
</dbReference>
<feature type="region of interest" description="Disordered" evidence="4">
    <location>
        <begin position="227"/>
        <end position="249"/>
    </location>
</feature>
<dbReference type="GO" id="GO:0003676">
    <property type="term" value="F:nucleic acid binding"/>
    <property type="evidence" value="ECO:0007669"/>
    <property type="project" value="InterPro"/>
</dbReference>
<evidence type="ECO:0000313" key="7">
    <source>
        <dbReference type="EMBL" id="SDR05857.1"/>
    </source>
</evidence>
<keyword evidence="7" id="KW-0378">Hydrolase</keyword>
<organism evidence="7 8">
    <name type="scientific">Natronobacterium texcoconense</name>
    <dbReference type="NCBI Taxonomy" id="1095778"/>
    <lineage>
        <taxon>Archaea</taxon>
        <taxon>Methanobacteriati</taxon>
        <taxon>Methanobacteriota</taxon>
        <taxon>Stenosarchaea group</taxon>
        <taxon>Halobacteria</taxon>
        <taxon>Halobacteriales</taxon>
        <taxon>Natrialbaceae</taxon>
        <taxon>Natronobacterium</taxon>
    </lineage>
</organism>
<accession>A0A1H1FY07</accession>
<reference evidence="8" key="1">
    <citation type="submission" date="2016-10" db="EMBL/GenBank/DDBJ databases">
        <authorList>
            <person name="Varghese N."/>
            <person name="Submissions S."/>
        </authorList>
    </citation>
    <scope>NUCLEOTIDE SEQUENCE [LARGE SCALE GENOMIC DNA]</scope>
    <source>
        <strain evidence="8">DSM 24767</strain>
    </source>
</reference>
<dbReference type="STRING" id="1095778.SAMN04489842_2167"/>
<dbReference type="InterPro" id="IPR001650">
    <property type="entry name" value="Helicase_C-like"/>
</dbReference>
<keyword evidence="2" id="KW-0067">ATP-binding</keyword>
<sequence length="972" mass="110496">MTTPNSETIKSYQAILQYEESLYRNHGESLSPEETYLTEEELTDCLVGATSPADLLDDDMLLKFDAGYRSSHFDLLHRLSNIRNQHENDPLVFESDISIETEKVPDFGERDLHDLLCGAGVSNEKADLITYAVEGGDAEIDGLSSHQAAAIKKILDERNECLTLDGPTASGKSLTFSIPSFKHALDSLDQEGRTQTSSLLLYPRQALIRDQLSTLLPRLDRLNNRLEEAGDPPISVGVDHGDTPKDLSSDEEEESFFGITCPRCDQESDDNDLIIDAVTGVPQVRCPACEETFEYILPTKRSIAEEPPTILLSTVWSVYHRLRSSRGDNATRYDDLEYIVLDEAHIYTNYVGGHVQYILQLLKEAGSEGEIPQFVLSSATLSNPVEFAKNLTTLDRGKVAHVDYSEVLEAAGVEDERHLVHYYVLPPPNRSVETLNEAMVQCLNLWCTKRNYRALNFIDSIAEINRQYSYIAKYILSPSGNRGEEVIRHTHSEYDQDDPFSWEPLLPTEWEESNRGEFQDYTMNAFADSIGTHTSELHDLERNQIEDSFNAADGGKRLLLSTSTLEMGVDLNSVAAVLQYKLPPGKNEGVIQRIGRAGRNPDTYRVGLGIIEFSSSPSSMMYMFDEELRQELENVSNLSPSQIGNSASIQVQHVLSRALHRMAREGHETYADGIDGLQSKDELIEFLKQLVDYVEATELPASFVDPESTRRETFERQREEFLAQLRTIISGYETTEDASDIDPERILTKSQRYYDELRQVRRKLESVRRDLEALPELPDEYMEPIKGTAESLRTITHLVNDLEETVRHAWYTRDPGQLQQWVAENEEDLREAIEQVPERSEMHDLLFMDLMVWVSGEYGSTAELEEKYNLHMDQITENLTNSVQRFEPKREDNFKSEIESLLDEVKELQRQNLEVLAATHVLSRFEELVSEYQRARGAHLFPVLNTILQNSIHFTGTFEAPQPEFEMEGDTV</sequence>
<dbReference type="PROSITE" id="PS51192">
    <property type="entry name" value="HELICASE_ATP_BIND_1"/>
    <property type="match status" value="1"/>
</dbReference>
<dbReference type="InterPro" id="IPR027417">
    <property type="entry name" value="P-loop_NTPase"/>
</dbReference>
<protein>
    <submittedName>
        <fullName evidence="7">DEAD/DEAH box helicase</fullName>
    </submittedName>
</protein>
<dbReference type="RefSeq" id="WP_090381438.1">
    <property type="nucleotide sequence ID" value="NZ_FNLC01000002.1"/>
</dbReference>
<dbReference type="PANTHER" id="PTHR47957:SF3">
    <property type="entry name" value="ATP-DEPENDENT HELICASE HRQ1"/>
    <property type="match status" value="1"/>
</dbReference>
<dbReference type="InterPro" id="IPR014001">
    <property type="entry name" value="Helicase_ATP-bd"/>
</dbReference>
<proteinExistence type="predicted"/>
<evidence type="ECO:0000259" key="5">
    <source>
        <dbReference type="PROSITE" id="PS51192"/>
    </source>
</evidence>
<feature type="coiled-coil region" evidence="3">
    <location>
        <begin position="891"/>
        <end position="918"/>
    </location>
</feature>
<feature type="domain" description="Helicase ATP-binding" evidence="5">
    <location>
        <begin position="153"/>
        <end position="399"/>
    </location>
</feature>
<dbReference type="Pfam" id="PF00270">
    <property type="entry name" value="DEAD"/>
    <property type="match status" value="1"/>
</dbReference>
<evidence type="ECO:0000313" key="8">
    <source>
        <dbReference type="Proteomes" id="UP000198848"/>
    </source>
</evidence>